<reference evidence="1" key="1">
    <citation type="submission" date="2022-04" db="EMBL/GenBank/DDBJ databases">
        <title>Chromosome-scale genome assembly of Holotrichia oblita Faldermann.</title>
        <authorList>
            <person name="Rongchong L."/>
        </authorList>
    </citation>
    <scope>NUCLEOTIDE SEQUENCE</scope>
    <source>
        <strain evidence="1">81SQS9</strain>
    </source>
</reference>
<evidence type="ECO:0000313" key="1">
    <source>
        <dbReference type="EMBL" id="KAI4465943.1"/>
    </source>
</evidence>
<comment type="caution">
    <text evidence="1">The sequence shown here is derived from an EMBL/GenBank/DDBJ whole genome shotgun (WGS) entry which is preliminary data.</text>
</comment>
<proteinExistence type="predicted"/>
<keyword evidence="2" id="KW-1185">Reference proteome</keyword>
<protein>
    <submittedName>
        <fullName evidence="1">Cytochrome p450 family 4</fullName>
    </submittedName>
</protein>
<gene>
    <name evidence="1" type="ORF">MML48_3g00005035</name>
</gene>
<organism evidence="1 2">
    <name type="scientific">Holotrichia oblita</name>
    <name type="common">Chafer beetle</name>
    <dbReference type="NCBI Taxonomy" id="644536"/>
    <lineage>
        <taxon>Eukaryota</taxon>
        <taxon>Metazoa</taxon>
        <taxon>Ecdysozoa</taxon>
        <taxon>Arthropoda</taxon>
        <taxon>Hexapoda</taxon>
        <taxon>Insecta</taxon>
        <taxon>Pterygota</taxon>
        <taxon>Neoptera</taxon>
        <taxon>Endopterygota</taxon>
        <taxon>Coleoptera</taxon>
        <taxon>Polyphaga</taxon>
        <taxon>Scarabaeiformia</taxon>
        <taxon>Scarabaeidae</taxon>
        <taxon>Melolonthinae</taxon>
        <taxon>Holotrichia</taxon>
    </lineage>
</organism>
<dbReference type="EMBL" id="CM043017">
    <property type="protein sequence ID" value="KAI4465943.1"/>
    <property type="molecule type" value="Genomic_DNA"/>
</dbReference>
<sequence>MLQIILIIVFLPLILWLLYWYYNVGYFEKHLKTVPGPSRFPLLGNVKDLGTPITFLDNLYKFSLQYNGTFKMYLGSRAEIFLVNTEHLEFLLSSNSILVKSDLYKLVKRWLGTGLLTSGEEGNVYLIMIILGNKWRKHRKIITPAFHFQILEEFIDVFNSASDVLVEKLNAAPNKASIDIYPFIARCTLDIICETAMGTSVNAQNDIDSEYVNSVKILLGILVQRSLSPILANDLLYPFTTTYQKEKAALKVVHGYTKSVISKRKVEFYNNSKTKDENVDSYGRKKKRAFLDLLLEYSANDPSFTEEHIQEEVDTFMFEGHDTTATSITFALYALAMNPHIQEKAYAELKEIFSDDSKRHATYRDLQEMKYLEMVIKETLRIYTTVPFYSRALEKDVNMNGQIIPKGTMLNVFAYGIHHNPKIYKDPEIFDPERFSIENSKKRSPFAFIPFSAGPRNCIGQKFAMLEMKSSISDVLRNFKLLPSVPAHKVVLKSEAVLKSDNGVFVRLEKRMGL</sequence>
<accession>A0ACB9TGK4</accession>
<name>A0ACB9TGK4_HOLOL</name>
<evidence type="ECO:0000313" key="2">
    <source>
        <dbReference type="Proteomes" id="UP001056778"/>
    </source>
</evidence>
<dbReference type="Proteomes" id="UP001056778">
    <property type="component" value="Chromosome 3"/>
</dbReference>